<accession>A0ACB8CHT4</accession>
<evidence type="ECO:0000313" key="1">
    <source>
        <dbReference type="EMBL" id="KAH7942228.1"/>
    </source>
</evidence>
<name>A0ACB8CHT4_DERSI</name>
<gene>
    <name evidence="1" type="ORF">HPB49_022254</name>
</gene>
<sequence length="157" mass="17521">MVEKIEFPGLGGTTERELICCHSVKTVAEWPTNCCLSVIFRSKALFPRFQGREVRHLRDDSEFLAFAAGVGRQMSAMVDSVNDYDALCEVARKNAADHAQREGVHAGHFEHFFSVTLGEMTESDESAMTPAAVAAWEKFFVVSTCRLLYALCKPARR</sequence>
<evidence type="ECO:0000313" key="2">
    <source>
        <dbReference type="Proteomes" id="UP000821865"/>
    </source>
</evidence>
<dbReference type="Proteomes" id="UP000821865">
    <property type="component" value="Chromosome 7"/>
</dbReference>
<organism evidence="1 2">
    <name type="scientific">Dermacentor silvarum</name>
    <name type="common">Tick</name>
    <dbReference type="NCBI Taxonomy" id="543639"/>
    <lineage>
        <taxon>Eukaryota</taxon>
        <taxon>Metazoa</taxon>
        <taxon>Ecdysozoa</taxon>
        <taxon>Arthropoda</taxon>
        <taxon>Chelicerata</taxon>
        <taxon>Arachnida</taxon>
        <taxon>Acari</taxon>
        <taxon>Parasitiformes</taxon>
        <taxon>Ixodida</taxon>
        <taxon>Ixodoidea</taxon>
        <taxon>Ixodidae</taxon>
        <taxon>Rhipicephalinae</taxon>
        <taxon>Dermacentor</taxon>
    </lineage>
</organism>
<proteinExistence type="predicted"/>
<protein>
    <submittedName>
        <fullName evidence="1">Uncharacterized protein</fullName>
    </submittedName>
</protein>
<comment type="caution">
    <text evidence="1">The sequence shown here is derived from an EMBL/GenBank/DDBJ whole genome shotgun (WGS) entry which is preliminary data.</text>
</comment>
<keyword evidence="2" id="KW-1185">Reference proteome</keyword>
<dbReference type="EMBL" id="CM023476">
    <property type="protein sequence ID" value="KAH7942228.1"/>
    <property type="molecule type" value="Genomic_DNA"/>
</dbReference>
<reference evidence="1" key="1">
    <citation type="submission" date="2020-05" db="EMBL/GenBank/DDBJ databases">
        <title>Large-scale comparative analyses of tick genomes elucidate their genetic diversity and vector capacities.</title>
        <authorList>
            <person name="Jia N."/>
            <person name="Wang J."/>
            <person name="Shi W."/>
            <person name="Du L."/>
            <person name="Sun Y."/>
            <person name="Zhan W."/>
            <person name="Jiang J."/>
            <person name="Wang Q."/>
            <person name="Zhang B."/>
            <person name="Ji P."/>
            <person name="Sakyi L.B."/>
            <person name="Cui X."/>
            <person name="Yuan T."/>
            <person name="Jiang B."/>
            <person name="Yang W."/>
            <person name="Lam T.T.-Y."/>
            <person name="Chang Q."/>
            <person name="Ding S."/>
            <person name="Wang X."/>
            <person name="Zhu J."/>
            <person name="Ruan X."/>
            <person name="Zhao L."/>
            <person name="Wei J."/>
            <person name="Que T."/>
            <person name="Du C."/>
            <person name="Cheng J."/>
            <person name="Dai P."/>
            <person name="Han X."/>
            <person name="Huang E."/>
            <person name="Gao Y."/>
            <person name="Liu J."/>
            <person name="Shao H."/>
            <person name="Ye R."/>
            <person name="Li L."/>
            <person name="Wei W."/>
            <person name="Wang X."/>
            <person name="Wang C."/>
            <person name="Yang T."/>
            <person name="Huo Q."/>
            <person name="Li W."/>
            <person name="Guo W."/>
            <person name="Chen H."/>
            <person name="Zhou L."/>
            <person name="Ni X."/>
            <person name="Tian J."/>
            <person name="Zhou Y."/>
            <person name="Sheng Y."/>
            <person name="Liu T."/>
            <person name="Pan Y."/>
            <person name="Xia L."/>
            <person name="Li J."/>
            <person name="Zhao F."/>
            <person name="Cao W."/>
        </authorList>
    </citation>
    <scope>NUCLEOTIDE SEQUENCE</scope>
    <source>
        <strain evidence="1">Dsil-2018</strain>
    </source>
</reference>